<evidence type="ECO:0000313" key="2">
    <source>
        <dbReference type="EMBL" id="MEY9472379.1"/>
    </source>
</evidence>
<keyword evidence="1" id="KW-0812">Transmembrane</keyword>
<proteinExistence type="predicted"/>
<gene>
    <name evidence="2" type="ORF">ABH992_004778</name>
    <name evidence="3" type="ORF">GA0061099_1003173</name>
</gene>
<dbReference type="InterPro" id="IPR051311">
    <property type="entry name" value="DedA_domain"/>
</dbReference>
<dbReference type="EMBL" id="JBGBZN010000002">
    <property type="protein sequence ID" value="MEY9472379.1"/>
    <property type="molecule type" value="Genomic_DNA"/>
</dbReference>
<dbReference type="PANTHER" id="PTHR42709">
    <property type="entry name" value="ALKALINE PHOSPHATASE LIKE PROTEIN"/>
    <property type="match status" value="1"/>
</dbReference>
<sequence>MVLHRGAMLKRMYDWCIDAAHKPYALWIMGIVSFAESSFFPVPPDVMLIPMSLARPQRAWFYAAICTVTSVLGGVVGYAIGALLFDSVGQWLIQVYGLADKVDAFRASYAEWGAVIILLKGLTPIPYKLVTITSGFAGYNILLFVLCSIVARGGRFFVVAILLNRYGDWIRVRIERHLGLWVALGAIVLVLGFVIAIKLI</sequence>
<evidence type="ECO:0000256" key="1">
    <source>
        <dbReference type="SAM" id="Phobius"/>
    </source>
</evidence>
<protein>
    <submittedName>
        <fullName evidence="2">Membrane protein YqaA with SNARE-associated domain</fullName>
    </submittedName>
    <submittedName>
        <fullName evidence="3">Membrane protein YqaA, SNARE-associated domain</fullName>
    </submittedName>
</protein>
<reference evidence="3 4" key="1">
    <citation type="submission" date="2016-08" db="EMBL/GenBank/DDBJ databases">
        <authorList>
            <person name="Seilhamer J.J."/>
        </authorList>
    </citation>
    <scope>NUCLEOTIDE SEQUENCE [LARGE SCALE GENOMIC DNA]</scope>
    <source>
        <strain evidence="3 4">CCBAU 10071</strain>
    </source>
</reference>
<accession>A0A1C3V4J7</accession>
<dbReference type="GeneID" id="93180096"/>
<dbReference type="EMBL" id="FMAE01000003">
    <property type="protein sequence ID" value="SCB22716.1"/>
    <property type="molecule type" value="Genomic_DNA"/>
</dbReference>
<name>A0A1C3V4J7_9BRAD</name>
<organism evidence="3 4">
    <name type="scientific">Bradyrhizobium yuanmingense</name>
    <dbReference type="NCBI Taxonomy" id="108015"/>
    <lineage>
        <taxon>Bacteria</taxon>
        <taxon>Pseudomonadati</taxon>
        <taxon>Pseudomonadota</taxon>
        <taxon>Alphaproteobacteria</taxon>
        <taxon>Hyphomicrobiales</taxon>
        <taxon>Nitrobacteraceae</taxon>
        <taxon>Bradyrhizobium</taxon>
    </lineage>
</organism>
<keyword evidence="1" id="KW-0472">Membrane</keyword>
<evidence type="ECO:0000313" key="3">
    <source>
        <dbReference type="EMBL" id="SCB22716.1"/>
    </source>
</evidence>
<reference evidence="2 5" key="2">
    <citation type="submission" date="2024-07" db="EMBL/GenBank/DDBJ databases">
        <title>Genomic Encyclopedia of Type Strains, Phase V (KMG-V): Genome sequencing to study the core and pangenomes of soil and plant-associated prokaryotes.</title>
        <authorList>
            <person name="Whitman W."/>
        </authorList>
    </citation>
    <scope>NUCLEOTIDE SEQUENCE [LARGE SCALE GENOMIC DNA]</scope>
    <source>
        <strain evidence="2 5">USDA 222</strain>
    </source>
</reference>
<dbReference type="PANTHER" id="PTHR42709:SF11">
    <property type="entry name" value="DEDA FAMILY PROTEIN"/>
    <property type="match status" value="1"/>
</dbReference>
<evidence type="ECO:0000313" key="5">
    <source>
        <dbReference type="Proteomes" id="UP001565474"/>
    </source>
</evidence>
<dbReference type="Proteomes" id="UP000183174">
    <property type="component" value="Unassembled WGS sequence"/>
</dbReference>
<feature type="transmembrane region" description="Helical" evidence="1">
    <location>
        <begin position="139"/>
        <end position="166"/>
    </location>
</feature>
<keyword evidence="5" id="KW-1185">Reference proteome</keyword>
<feature type="transmembrane region" description="Helical" evidence="1">
    <location>
        <begin position="60"/>
        <end position="88"/>
    </location>
</feature>
<dbReference type="AlphaFoldDB" id="A0A1C3V4J7"/>
<dbReference type="RefSeq" id="WP_081492862.1">
    <property type="nucleotide sequence ID" value="NZ_CP104173.1"/>
</dbReference>
<evidence type="ECO:0000313" key="4">
    <source>
        <dbReference type="Proteomes" id="UP000183174"/>
    </source>
</evidence>
<dbReference type="GO" id="GO:0005886">
    <property type="term" value="C:plasma membrane"/>
    <property type="evidence" value="ECO:0007669"/>
    <property type="project" value="TreeGrafter"/>
</dbReference>
<dbReference type="Proteomes" id="UP001565474">
    <property type="component" value="Unassembled WGS sequence"/>
</dbReference>
<keyword evidence="1" id="KW-1133">Transmembrane helix</keyword>
<feature type="transmembrane region" description="Helical" evidence="1">
    <location>
        <begin position="178"/>
        <end position="197"/>
    </location>
</feature>